<dbReference type="Proteomes" id="UP000681967">
    <property type="component" value="Unassembled WGS sequence"/>
</dbReference>
<gene>
    <name evidence="1" type="ORF">BYL167_LOCUS29274</name>
    <name evidence="3" type="ORF">GIL414_LOCUS33438</name>
    <name evidence="4" type="ORF">OVN521_LOCUS47279</name>
    <name evidence="2" type="ORF">SMN809_LOCUS32794</name>
</gene>
<dbReference type="Proteomes" id="UP000676336">
    <property type="component" value="Unassembled WGS sequence"/>
</dbReference>
<evidence type="ECO:0000313" key="1">
    <source>
        <dbReference type="EMBL" id="CAF4345327.1"/>
    </source>
</evidence>
<evidence type="ECO:0000313" key="2">
    <source>
        <dbReference type="EMBL" id="CAF4452828.1"/>
    </source>
</evidence>
<dbReference type="EMBL" id="CAJOBG010091235">
    <property type="protein sequence ID" value="CAF4666546.1"/>
    <property type="molecule type" value="Genomic_DNA"/>
</dbReference>
<name>A0A821GKL0_9BILA</name>
<sequence>MKKVLNNFDGSDKSLHHHHQPLATHYSPFYSEMIVQPTTEPVDLAAAAEYDKERQTIEKCLSKLS</sequence>
<organism evidence="4 5">
    <name type="scientific">Rotaria magnacalcarata</name>
    <dbReference type="NCBI Taxonomy" id="392030"/>
    <lineage>
        <taxon>Eukaryota</taxon>
        <taxon>Metazoa</taxon>
        <taxon>Spiralia</taxon>
        <taxon>Gnathifera</taxon>
        <taxon>Rotifera</taxon>
        <taxon>Eurotatoria</taxon>
        <taxon>Bdelloidea</taxon>
        <taxon>Philodinida</taxon>
        <taxon>Philodinidae</taxon>
        <taxon>Rotaria</taxon>
    </lineage>
</organism>
<dbReference type="EMBL" id="CAJOBH010044179">
    <property type="protein sequence ID" value="CAF4345327.1"/>
    <property type="molecule type" value="Genomic_DNA"/>
</dbReference>
<accession>A0A821GKL0</accession>
<evidence type="ECO:0000313" key="4">
    <source>
        <dbReference type="EMBL" id="CAF4666546.1"/>
    </source>
</evidence>
<dbReference type="Proteomes" id="UP000681720">
    <property type="component" value="Unassembled WGS sequence"/>
</dbReference>
<dbReference type="AlphaFoldDB" id="A0A821GKL0"/>
<evidence type="ECO:0000313" key="5">
    <source>
        <dbReference type="Proteomes" id="UP000663866"/>
    </source>
</evidence>
<feature type="non-terminal residue" evidence="4">
    <location>
        <position position="65"/>
    </location>
</feature>
<comment type="caution">
    <text evidence="4">The sequence shown here is derived from an EMBL/GenBank/DDBJ whole genome shotgun (WGS) entry which is preliminary data.</text>
</comment>
<dbReference type="EMBL" id="CAJOBJ010074079">
    <property type="protein sequence ID" value="CAF4473022.1"/>
    <property type="molecule type" value="Genomic_DNA"/>
</dbReference>
<evidence type="ECO:0000313" key="3">
    <source>
        <dbReference type="EMBL" id="CAF4473022.1"/>
    </source>
</evidence>
<reference evidence="4" key="1">
    <citation type="submission" date="2021-02" db="EMBL/GenBank/DDBJ databases">
        <authorList>
            <person name="Nowell W R."/>
        </authorList>
    </citation>
    <scope>NUCLEOTIDE SEQUENCE</scope>
</reference>
<dbReference type="Proteomes" id="UP000663866">
    <property type="component" value="Unassembled WGS sequence"/>
</dbReference>
<protein>
    <submittedName>
        <fullName evidence="4">Uncharacterized protein</fullName>
    </submittedName>
</protein>
<keyword evidence="5" id="KW-1185">Reference proteome</keyword>
<dbReference type="EMBL" id="CAJOBI010069852">
    <property type="protein sequence ID" value="CAF4452828.1"/>
    <property type="molecule type" value="Genomic_DNA"/>
</dbReference>
<proteinExistence type="predicted"/>